<dbReference type="CDD" id="cd04179">
    <property type="entry name" value="DPM_DPG-synthase_like"/>
    <property type="match status" value="1"/>
</dbReference>
<keyword evidence="7" id="KW-0472">Membrane</keyword>
<keyword evidence="5" id="KW-0448">Lipopolysaccharide biosynthesis</keyword>
<evidence type="ECO:0000256" key="6">
    <source>
        <dbReference type="ARBA" id="ARBA00022989"/>
    </source>
</evidence>
<evidence type="ECO:0000256" key="4">
    <source>
        <dbReference type="ARBA" id="ARBA00022692"/>
    </source>
</evidence>
<dbReference type="SUPFAM" id="SSF53448">
    <property type="entry name" value="Nucleotide-diphospho-sugar transferases"/>
    <property type="match status" value="1"/>
</dbReference>
<gene>
    <name evidence="9" type="ORF">NK718_00325</name>
</gene>
<evidence type="ECO:0000259" key="8">
    <source>
        <dbReference type="Pfam" id="PF00535"/>
    </source>
</evidence>
<feature type="domain" description="Glycosyltransferase 2-like" evidence="8">
    <location>
        <begin position="28"/>
        <end position="189"/>
    </location>
</feature>
<accession>A0ABT1L6D5</accession>
<organism evidence="9 10">
    <name type="scientific">Alsobacter ponti</name>
    <dbReference type="NCBI Taxonomy" id="2962936"/>
    <lineage>
        <taxon>Bacteria</taxon>
        <taxon>Pseudomonadati</taxon>
        <taxon>Pseudomonadota</taxon>
        <taxon>Alphaproteobacteria</taxon>
        <taxon>Hyphomicrobiales</taxon>
        <taxon>Alsobacteraceae</taxon>
        <taxon>Alsobacter</taxon>
    </lineage>
</organism>
<dbReference type="PANTHER" id="PTHR48090">
    <property type="entry name" value="UNDECAPRENYL-PHOSPHATE 4-DEOXY-4-FORMAMIDO-L-ARABINOSE TRANSFERASE-RELATED"/>
    <property type="match status" value="1"/>
</dbReference>
<evidence type="ECO:0000256" key="7">
    <source>
        <dbReference type="ARBA" id="ARBA00023136"/>
    </source>
</evidence>
<name>A0ABT1L6D5_9HYPH</name>
<evidence type="ECO:0000313" key="10">
    <source>
        <dbReference type="Proteomes" id="UP001205890"/>
    </source>
</evidence>
<dbReference type="Gene3D" id="3.90.550.10">
    <property type="entry name" value="Spore Coat Polysaccharide Biosynthesis Protein SpsA, Chain A"/>
    <property type="match status" value="1"/>
</dbReference>
<comment type="caution">
    <text evidence="9">The sequence shown here is derived from an EMBL/GenBank/DDBJ whole genome shotgun (WGS) entry which is preliminary data.</text>
</comment>
<reference evidence="9 10" key="1">
    <citation type="submission" date="2022-07" db="EMBL/GenBank/DDBJ databases">
        <authorList>
            <person name="Li W.-J."/>
            <person name="Deng Q.-Q."/>
        </authorList>
    </citation>
    <scope>NUCLEOTIDE SEQUENCE [LARGE SCALE GENOMIC DNA]</scope>
    <source>
        <strain evidence="9 10">SYSU M60028</strain>
    </source>
</reference>
<evidence type="ECO:0000313" key="9">
    <source>
        <dbReference type="EMBL" id="MCP8936949.1"/>
    </source>
</evidence>
<sequence>MSAQREDTRELPAFEARSLGTKKHAHALVIPVINEGERIRAQLRRIAEAAPRVDIVVADGGSTDGSLDDAVLRETGVRALLVKTGPGKLSAQLRMAYAWCLDEGYDGIVTIDGNGKDGVEAIDAFVARLEEGYDYVQGSRYKPGGAAVNTPFDREVAGRLIHAPLISLAGRAWYTDTTNGFRGYSRRYLLDSRVRPFRDAFDRYQLLFYLSVRAGQLGYRTCEIPVRRAYPAGEPAPTKVSGVKGRFAMLGELFAVVGGRYHPPA</sequence>
<proteinExistence type="predicted"/>
<dbReference type="InterPro" id="IPR050256">
    <property type="entry name" value="Glycosyltransferase_2"/>
</dbReference>
<dbReference type="Pfam" id="PF00535">
    <property type="entry name" value="Glycos_transf_2"/>
    <property type="match status" value="1"/>
</dbReference>
<keyword evidence="10" id="KW-1185">Reference proteome</keyword>
<dbReference type="EMBL" id="JANCLU010000001">
    <property type="protein sequence ID" value="MCP8936949.1"/>
    <property type="molecule type" value="Genomic_DNA"/>
</dbReference>
<evidence type="ECO:0000256" key="2">
    <source>
        <dbReference type="ARBA" id="ARBA00022676"/>
    </source>
</evidence>
<evidence type="ECO:0000256" key="1">
    <source>
        <dbReference type="ARBA" id="ARBA00022475"/>
    </source>
</evidence>
<keyword evidence="4" id="KW-0812">Transmembrane</keyword>
<dbReference type="InterPro" id="IPR001173">
    <property type="entry name" value="Glyco_trans_2-like"/>
</dbReference>
<keyword evidence="3" id="KW-0808">Transferase</keyword>
<dbReference type="PANTHER" id="PTHR48090:SF3">
    <property type="entry name" value="UNDECAPRENYL-PHOSPHATE 4-DEOXY-4-FORMAMIDO-L-ARABINOSE TRANSFERASE"/>
    <property type="match status" value="1"/>
</dbReference>
<keyword evidence="1" id="KW-1003">Cell membrane</keyword>
<keyword evidence="6" id="KW-1133">Transmembrane helix</keyword>
<protein>
    <submittedName>
        <fullName evidence="9">Glycosyltransferase family 2 protein</fullName>
    </submittedName>
</protein>
<dbReference type="RefSeq" id="WP_254737384.1">
    <property type="nucleotide sequence ID" value="NZ_JANCLU010000001.1"/>
</dbReference>
<keyword evidence="2" id="KW-0328">Glycosyltransferase</keyword>
<dbReference type="Proteomes" id="UP001205890">
    <property type="component" value="Unassembled WGS sequence"/>
</dbReference>
<dbReference type="InterPro" id="IPR029044">
    <property type="entry name" value="Nucleotide-diphossugar_trans"/>
</dbReference>
<evidence type="ECO:0000256" key="5">
    <source>
        <dbReference type="ARBA" id="ARBA00022985"/>
    </source>
</evidence>
<evidence type="ECO:0000256" key="3">
    <source>
        <dbReference type="ARBA" id="ARBA00022679"/>
    </source>
</evidence>